<keyword evidence="4" id="KW-0539">Nucleus</keyword>
<keyword evidence="2" id="KW-1017">Isopeptide bond</keyword>
<dbReference type="GO" id="GO:0005634">
    <property type="term" value="C:nucleus"/>
    <property type="evidence" value="ECO:0007669"/>
    <property type="project" value="UniProtKB-SubCell"/>
</dbReference>
<dbReference type="PANTHER" id="PTHR32086:SF0">
    <property type="entry name" value="FANCONI ANEMIA GROUP D2 PROTEIN"/>
    <property type="match status" value="1"/>
</dbReference>
<evidence type="ECO:0000256" key="3">
    <source>
        <dbReference type="ARBA" id="ARBA00022843"/>
    </source>
</evidence>
<feature type="region of interest" description="Disordered" evidence="6">
    <location>
        <begin position="756"/>
        <end position="823"/>
    </location>
</feature>
<dbReference type="STRING" id="50429.A0A2B4RGL0"/>
<gene>
    <name evidence="7" type="primary">FANCD2</name>
    <name evidence="7" type="ORF">AWC38_SpisGene19808</name>
</gene>
<dbReference type="GO" id="GO:0070182">
    <property type="term" value="F:DNA polymerase binding"/>
    <property type="evidence" value="ECO:0007669"/>
    <property type="project" value="TreeGrafter"/>
</dbReference>
<dbReference type="Pfam" id="PF14631">
    <property type="entry name" value="FancD2"/>
    <property type="match status" value="1"/>
</dbReference>
<comment type="caution">
    <text evidence="7">The sequence shown here is derived from an EMBL/GenBank/DDBJ whole genome shotgun (WGS) entry which is preliminary data.</text>
</comment>
<dbReference type="GO" id="GO:0000793">
    <property type="term" value="C:condensed chromosome"/>
    <property type="evidence" value="ECO:0007669"/>
    <property type="project" value="TreeGrafter"/>
</dbReference>
<feature type="compositionally biased region" description="Basic residues" evidence="6">
    <location>
        <begin position="765"/>
        <end position="775"/>
    </location>
</feature>
<dbReference type="CDD" id="cd11721">
    <property type="entry name" value="FANCD2"/>
    <property type="match status" value="1"/>
</dbReference>
<feature type="compositionally biased region" description="Basic and acidic residues" evidence="6">
    <location>
        <begin position="777"/>
        <end position="821"/>
    </location>
</feature>
<name>A0A2B4RGL0_STYPI</name>
<evidence type="ECO:0000256" key="2">
    <source>
        <dbReference type="ARBA" id="ARBA00022499"/>
    </source>
</evidence>
<protein>
    <submittedName>
        <fullName evidence="7">Fanconi anemia group D2 protein</fullName>
    </submittedName>
</protein>
<accession>A0A2B4RGL0</accession>
<dbReference type="PANTHER" id="PTHR32086">
    <property type="entry name" value="FANCONI ANEMIA GROUP D2 PROTEIN"/>
    <property type="match status" value="1"/>
</dbReference>
<dbReference type="GO" id="GO:0007129">
    <property type="term" value="P:homologous chromosome pairing at meiosis"/>
    <property type="evidence" value="ECO:0007669"/>
    <property type="project" value="TreeGrafter"/>
</dbReference>
<evidence type="ECO:0000256" key="4">
    <source>
        <dbReference type="ARBA" id="ARBA00023242"/>
    </source>
</evidence>
<keyword evidence="8" id="KW-1185">Reference proteome</keyword>
<dbReference type="EMBL" id="LSMT01000592">
    <property type="protein sequence ID" value="PFX15949.1"/>
    <property type="molecule type" value="Genomic_DNA"/>
</dbReference>
<evidence type="ECO:0000256" key="6">
    <source>
        <dbReference type="SAM" id="MobiDB-lite"/>
    </source>
</evidence>
<proteinExistence type="inferred from homology"/>
<organism evidence="7 8">
    <name type="scientific">Stylophora pistillata</name>
    <name type="common">Smooth cauliflower coral</name>
    <dbReference type="NCBI Taxonomy" id="50429"/>
    <lineage>
        <taxon>Eukaryota</taxon>
        <taxon>Metazoa</taxon>
        <taxon>Cnidaria</taxon>
        <taxon>Anthozoa</taxon>
        <taxon>Hexacorallia</taxon>
        <taxon>Scleractinia</taxon>
        <taxon>Astrocoeniina</taxon>
        <taxon>Pocilloporidae</taxon>
        <taxon>Stylophora</taxon>
    </lineage>
</organism>
<evidence type="ECO:0000313" key="8">
    <source>
        <dbReference type="Proteomes" id="UP000225706"/>
    </source>
</evidence>
<reference evidence="8" key="1">
    <citation type="journal article" date="2017" name="bioRxiv">
        <title>Comparative analysis of the genomes of Stylophora pistillata and Acropora digitifera provides evidence for extensive differences between species of corals.</title>
        <authorList>
            <person name="Voolstra C.R."/>
            <person name="Li Y."/>
            <person name="Liew Y.J."/>
            <person name="Baumgarten S."/>
            <person name="Zoccola D."/>
            <person name="Flot J.-F."/>
            <person name="Tambutte S."/>
            <person name="Allemand D."/>
            <person name="Aranda M."/>
        </authorList>
    </citation>
    <scope>NUCLEOTIDE SEQUENCE [LARGE SCALE GENOMIC DNA]</scope>
</reference>
<comment type="subcellular location">
    <subcellularLocation>
        <location evidence="1">Nucleus</location>
    </subcellularLocation>
</comment>
<dbReference type="GO" id="GO:0031573">
    <property type="term" value="P:mitotic intra-S DNA damage checkpoint signaling"/>
    <property type="evidence" value="ECO:0007669"/>
    <property type="project" value="TreeGrafter"/>
</dbReference>
<evidence type="ECO:0000256" key="5">
    <source>
        <dbReference type="ARBA" id="ARBA00093456"/>
    </source>
</evidence>
<feature type="compositionally biased region" description="Acidic residues" evidence="6">
    <location>
        <begin position="1325"/>
        <end position="1357"/>
    </location>
</feature>
<dbReference type="OrthoDB" id="381190at2759"/>
<dbReference type="InterPro" id="IPR016024">
    <property type="entry name" value="ARM-type_fold"/>
</dbReference>
<dbReference type="GO" id="GO:1990918">
    <property type="term" value="P:double-strand break repair involved in meiotic recombination"/>
    <property type="evidence" value="ECO:0007669"/>
    <property type="project" value="TreeGrafter"/>
</dbReference>
<evidence type="ECO:0000256" key="1">
    <source>
        <dbReference type="ARBA" id="ARBA00004123"/>
    </source>
</evidence>
<feature type="region of interest" description="Disordered" evidence="6">
    <location>
        <begin position="1317"/>
        <end position="1373"/>
    </location>
</feature>
<feature type="region of interest" description="Disordered" evidence="6">
    <location>
        <begin position="225"/>
        <end position="246"/>
    </location>
</feature>
<comment type="similarity">
    <text evidence="5">Belongs to the Fanconi anemia protein FANCD2 family.</text>
</comment>
<dbReference type="GO" id="GO:0036297">
    <property type="term" value="P:interstrand cross-link repair"/>
    <property type="evidence" value="ECO:0007669"/>
    <property type="project" value="TreeGrafter"/>
</dbReference>
<dbReference type="SUPFAM" id="SSF48371">
    <property type="entry name" value="ARM repeat"/>
    <property type="match status" value="1"/>
</dbReference>
<evidence type="ECO:0000313" key="7">
    <source>
        <dbReference type="EMBL" id="PFX15949.1"/>
    </source>
</evidence>
<keyword evidence="3" id="KW-0832">Ubl conjugation</keyword>
<sequence length="1373" mass="153037">MQVEVDRALFQKKVRNGLKTHESYPEVVDNFLEGLQTRLDDADRFLLSLLPVSLAEDVDGHVGGQEGLIRMLLGIDILQPKIASMLLEKLPEFTEDDCNPRRELAEKMLEIVGITSVEIQREIITCIPEVLDDAEHTEVARELSELLCQNTGLTVPILDALSNLNLHSDLLAEVRASVIQILPSAEISDLPVVVKFILQSVSDNDAFEVISELRANLDFTSTTLQPSACSTPAEQQRPSRGGSTSDGELFTLEAICSGIRFQKSVAEGWIKAIESVNSPVKHKVVDLFVLLILHSTANRKKAMESLIRNKIKNGHFTEEMLSAAFSSHSQILREYFPDLLSLAEILLRSPDPSVCSYACSTYKLSFVSFDLYCQQEVVGTLVTHIGSGFAAEADASLDVLSDLVESHADIMAPFAIFIKGLLDYLDNLTITQIRKLFSMLSTLAFANQQEGGLIQDDMHIVIRKQLSSNSAKYKRIGIIGAIMVVHSMAKKRSVNEGSEETMDSQSQPRTTLSNDVYKQICSMLEMIRNSTNQTPEAAALFYDELARIIQLGGIDPKIEQAWISETVVADFQDDFLVDREQPTESVGVPMELSYALDEAEEGSIAVNILPLLLASRKGATSKEKLDSVPASLICLAPHFRLLRVCEESQHKGDLEGIDALLGCPLVSFKEEMIKEISSLDQADREVICGTLFHTVNWFREVVNAFASQESPELRGKSIARLQGITTLCAVLEKCLAATPTFKPPLATFDFEDSLVTSPHSNGNKSKAKKGKKTNKGSHTEKPDDSIEKIKDPETENANNKESETQKDSCKDTKEKEKDNEKSTTISMSQYQAFLRELDLKTFSILKCGLVSREVLDSEMNTEQETTILQLQAPQLEFLLEDLSRKLQYSLSASASSRRNFLKVRQDKLVGFSNLSRHPAKEVAKYVVELLPVLCEHLEATSAFFQALVAQNDGLMDGPGYNTDEAHVMASCYHLLFNCLQTLFAWSGFVTSEHQNLFKKALFVLSSRIKLSSKSQPGFQALLEQSFHYLEQFQRSIPNITTAVSLTKLLVVLCERGRDVNNGMSISLAELTGNFLKREWLRPDGERESGAKYNEALQFLLRFHLSCAEDTLVTIEEVAGGAVTELIESEDKNAASTTYQTLTRSSLPCYYRAMMEELIGHLKQTHSVPLKKTDSPESHNERLVKLNISVRLFHILINLVKAFDQRSMIGASLKFGRLFVDTFLKLGMPVLDSMLRTHKDDINGMLKNLQQSTRSLQHICGHSKVTKDLSLTNHVPAVKKCLETFVFRVKAMLTLNKCHEAFWVGTLKNRDIHGQEIMSQQSAAEEPAEEEEENEEMEDDDDDDDDADKDNGDEDASNDGESKHEGGESYSESF</sequence>
<dbReference type="InterPro" id="IPR029448">
    <property type="entry name" value="FANCD2"/>
</dbReference>
<dbReference type="Proteomes" id="UP000225706">
    <property type="component" value="Unassembled WGS sequence"/>
</dbReference>